<accession>A0AAN7V2I5</accession>
<dbReference type="Gene3D" id="1.10.472.10">
    <property type="entry name" value="Cyclin-like"/>
    <property type="match status" value="2"/>
</dbReference>
<evidence type="ECO:0000256" key="2">
    <source>
        <dbReference type="ARBA" id="ARBA00023127"/>
    </source>
</evidence>
<gene>
    <name evidence="7" type="ORF">RI129_009597</name>
</gene>
<name>A0AAN7V2I5_9COLE</name>
<keyword evidence="8" id="KW-1185">Reference proteome</keyword>
<evidence type="ECO:0000256" key="1">
    <source>
        <dbReference type="ARBA" id="ARBA00022618"/>
    </source>
</evidence>
<protein>
    <recommendedName>
        <fullName evidence="9">Cyclin A</fullName>
    </recommendedName>
</protein>
<dbReference type="SUPFAM" id="SSF47954">
    <property type="entry name" value="Cyclin-like"/>
    <property type="match status" value="2"/>
</dbReference>
<dbReference type="GO" id="GO:0016538">
    <property type="term" value="F:cyclin-dependent protein serine/threonine kinase regulator activity"/>
    <property type="evidence" value="ECO:0007669"/>
    <property type="project" value="InterPro"/>
</dbReference>
<evidence type="ECO:0008006" key="9">
    <source>
        <dbReference type="Google" id="ProtNLM"/>
    </source>
</evidence>
<feature type="domain" description="Cyclin-like" evidence="5">
    <location>
        <begin position="17"/>
        <end position="101"/>
    </location>
</feature>
<dbReference type="EMBL" id="JAVRBK010000007">
    <property type="protein sequence ID" value="KAK5641050.1"/>
    <property type="molecule type" value="Genomic_DNA"/>
</dbReference>
<sequence>MRKQQHLTNDMRSILIQWLIDVSIEYGLVEETVFLAVHYIDRFLSVMSVVRDKFQLLGAAAIMISVKVEDVIKIPPEDWSMLTANAYTTRQIIRMEQFIMNVLKFDLRPPTVICFIRHICARYDFTKDTLLLSTYVAELTLLDGNKYIEYLPSKLAVSAIVLVRHVLNESEPYFENLQFCCGYSCEEIKSVMIQMYCTLCEACGGKFQSIERKYGDKVSEFLATINRNNMNFFA</sequence>
<dbReference type="SMART" id="SM00385">
    <property type="entry name" value="CYCLIN"/>
    <property type="match status" value="2"/>
</dbReference>
<dbReference type="Pfam" id="PF02984">
    <property type="entry name" value="Cyclin_C"/>
    <property type="match status" value="1"/>
</dbReference>
<reference evidence="7 8" key="1">
    <citation type="journal article" date="2024" name="Insects">
        <title>An Improved Chromosome-Level Genome Assembly of the Firefly Pyrocoelia pectoralis.</title>
        <authorList>
            <person name="Fu X."/>
            <person name="Meyer-Rochow V.B."/>
            <person name="Ballantyne L."/>
            <person name="Zhu X."/>
        </authorList>
    </citation>
    <scope>NUCLEOTIDE SEQUENCE [LARGE SCALE GENOMIC DNA]</scope>
    <source>
        <strain evidence="7">XCY_ONT2</strain>
    </source>
</reference>
<dbReference type="PANTHER" id="PTHR10177">
    <property type="entry name" value="CYCLINS"/>
    <property type="match status" value="1"/>
</dbReference>
<dbReference type="Proteomes" id="UP001329430">
    <property type="component" value="Chromosome 7"/>
</dbReference>
<dbReference type="InterPro" id="IPR004367">
    <property type="entry name" value="Cyclin_C-dom"/>
</dbReference>
<dbReference type="InterPro" id="IPR036915">
    <property type="entry name" value="Cyclin-like_sf"/>
</dbReference>
<dbReference type="SMART" id="SM01332">
    <property type="entry name" value="Cyclin_C"/>
    <property type="match status" value="1"/>
</dbReference>
<evidence type="ECO:0000259" key="5">
    <source>
        <dbReference type="SMART" id="SM00385"/>
    </source>
</evidence>
<dbReference type="GO" id="GO:0005634">
    <property type="term" value="C:nucleus"/>
    <property type="evidence" value="ECO:0007669"/>
    <property type="project" value="UniProtKB-ARBA"/>
</dbReference>
<evidence type="ECO:0000256" key="3">
    <source>
        <dbReference type="ARBA" id="ARBA00023306"/>
    </source>
</evidence>
<comment type="caution">
    <text evidence="7">The sequence shown here is derived from an EMBL/GenBank/DDBJ whole genome shotgun (WGS) entry which is preliminary data.</text>
</comment>
<dbReference type="InterPro" id="IPR046965">
    <property type="entry name" value="Cyclin_A/B-like"/>
</dbReference>
<dbReference type="PIRSF" id="PIRSF001771">
    <property type="entry name" value="Cyclin_A_B_D_E"/>
    <property type="match status" value="1"/>
</dbReference>
<dbReference type="GO" id="GO:0051301">
    <property type="term" value="P:cell division"/>
    <property type="evidence" value="ECO:0007669"/>
    <property type="project" value="UniProtKB-KW"/>
</dbReference>
<dbReference type="FunFam" id="1.10.472.10:FF:000001">
    <property type="entry name" value="G2/mitotic-specific cyclin"/>
    <property type="match status" value="1"/>
</dbReference>
<organism evidence="7 8">
    <name type="scientific">Pyrocoelia pectoralis</name>
    <dbReference type="NCBI Taxonomy" id="417401"/>
    <lineage>
        <taxon>Eukaryota</taxon>
        <taxon>Metazoa</taxon>
        <taxon>Ecdysozoa</taxon>
        <taxon>Arthropoda</taxon>
        <taxon>Hexapoda</taxon>
        <taxon>Insecta</taxon>
        <taxon>Pterygota</taxon>
        <taxon>Neoptera</taxon>
        <taxon>Endopterygota</taxon>
        <taxon>Coleoptera</taxon>
        <taxon>Polyphaga</taxon>
        <taxon>Elateriformia</taxon>
        <taxon>Elateroidea</taxon>
        <taxon>Lampyridae</taxon>
        <taxon>Lampyrinae</taxon>
        <taxon>Pyrocoelia</taxon>
    </lineage>
</organism>
<keyword evidence="3" id="KW-0131">Cell cycle</keyword>
<dbReference type="InterPro" id="IPR048258">
    <property type="entry name" value="Cyclins_cyclin-box"/>
</dbReference>
<comment type="similarity">
    <text evidence="4">Belongs to the cyclin family.</text>
</comment>
<keyword evidence="2 4" id="KW-0195">Cyclin</keyword>
<dbReference type="GO" id="GO:0044772">
    <property type="term" value="P:mitotic cell cycle phase transition"/>
    <property type="evidence" value="ECO:0007669"/>
    <property type="project" value="InterPro"/>
</dbReference>
<evidence type="ECO:0000313" key="7">
    <source>
        <dbReference type="EMBL" id="KAK5641050.1"/>
    </source>
</evidence>
<dbReference type="InterPro" id="IPR006671">
    <property type="entry name" value="Cyclin_N"/>
</dbReference>
<evidence type="ECO:0000313" key="8">
    <source>
        <dbReference type="Proteomes" id="UP001329430"/>
    </source>
</evidence>
<proteinExistence type="inferred from homology"/>
<dbReference type="InterPro" id="IPR039361">
    <property type="entry name" value="Cyclin"/>
</dbReference>
<dbReference type="AlphaFoldDB" id="A0AAN7V2I5"/>
<evidence type="ECO:0000259" key="6">
    <source>
        <dbReference type="SMART" id="SM01332"/>
    </source>
</evidence>
<feature type="domain" description="Cyclin C-terminal" evidence="6">
    <location>
        <begin position="110"/>
        <end position="228"/>
    </location>
</feature>
<evidence type="ECO:0000256" key="4">
    <source>
        <dbReference type="RuleBase" id="RU000383"/>
    </source>
</evidence>
<dbReference type="InterPro" id="IPR013763">
    <property type="entry name" value="Cyclin-like_dom"/>
</dbReference>
<keyword evidence="1" id="KW-0132">Cell division</keyword>
<dbReference type="Pfam" id="PF00134">
    <property type="entry name" value="Cyclin_N"/>
    <property type="match status" value="1"/>
</dbReference>
<feature type="domain" description="Cyclin-like" evidence="5">
    <location>
        <begin position="114"/>
        <end position="197"/>
    </location>
</feature>
<dbReference type="PROSITE" id="PS00292">
    <property type="entry name" value="CYCLINS"/>
    <property type="match status" value="1"/>
</dbReference>